<dbReference type="Pfam" id="PF00581">
    <property type="entry name" value="Rhodanese"/>
    <property type="match status" value="2"/>
</dbReference>
<keyword evidence="1" id="KW-0808">Transferase</keyword>
<dbReference type="InterPro" id="IPR045078">
    <property type="entry name" value="TST/MPST-like"/>
</dbReference>
<dbReference type="Pfam" id="PF07978">
    <property type="entry name" value="NIPSNAP"/>
    <property type="match status" value="1"/>
</dbReference>
<dbReference type="InterPro" id="IPR012577">
    <property type="entry name" value="NIPSNAP"/>
</dbReference>
<dbReference type="SMART" id="SM00450">
    <property type="entry name" value="RHOD"/>
    <property type="match status" value="2"/>
</dbReference>
<dbReference type="SUPFAM" id="SSF52821">
    <property type="entry name" value="Rhodanese/Cell cycle control phosphatase"/>
    <property type="match status" value="2"/>
</dbReference>
<dbReference type="PANTHER" id="PTHR11364:SF27">
    <property type="entry name" value="SULFURTRANSFERASE"/>
    <property type="match status" value="1"/>
</dbReference>
<dbReference type="PROSITE" id="PS00380">
    <property type="entry name" value="RHODANESE_1"/>
    <property type="match status" value="1"/>
</dbReference>
<dbReference type="RefSeq" id="WP_343927796.1">
    <property type="nucleotide sequence ID" value="NZ_BAAAEN010000011.1"/>
</dbReference>
<dbReference type="CDD" id="cd01448">
    <property type="entry name" value="TST_Repeat_1"/>
    <property type="match status" value="1"/>
</dbReference>
<evidence type="ECO:0000256" key="2">
    <source>
        <dbReference type="ARBA" id="ARBA00022737"/>
    </source>
</evidence>
<dbReference type="InterPro" id="IPR036873">
    <property type="entry name" value="Rhodanese-like_dom_sf"/>
</dbReference>
<keyword evidence="2" id="KW-0677">Repeat</keyword>
<evidence type="ECO:0000256" key="1">
    <source>
        <dbReference type="ARBA" id="ARBA00022679"/>
    </source>
</evidence>
<evidence type="ECO:0000259" key="3">
    <source>
        <dbReference type="PROSITE" id="PS50206"/>
    </source>
</evidence>
<dbReference type="Proteomes" id="UP001501706">
    <property type="component" value="Unassembled WGS sequence"/>
</dbReference>
<dbReference type="CDD" id="cd01449">
    <property type="entry name" value="TST_Repeat_2"/>
    <property type="match status" value="1"/>
</dbReference>
<comment type="caution">
    <text evidence="4">The sequence shown here is derived from an EMBL/GenBank/DDBJ whole genome shotgun (WGS) entry which is preliminary data.</text>
</comment>
<sequence length="400" mass="43187">MANEREAAPMPTGPLIAASDLARIAGGAGVAILDCTSHLPAERRDARREFEAAHIPGARFVDLAEISDPASGLPTMLPPVAQFEAVMRGLGIQAGDLVVVYDTHGIRTAPRLWWMFRGYGHERVAVLDGGLPAWRAADGAVEQGPAAPAREGDWSAMREHDAVADTAATRVAAAHASSQVVDARSAERFQGLAPEPRPGLRAGHIPGSVNLPYEQLLDPVSHAYLPDDRLAEVMRAHGLGLGRDIRFVCSCGSGVSACVLALALHKLGERDVRVYDGSWTQWGSDAALPVETGDGHVYALKTYVAAPGKFAAMRDRFLSSAAPLLAEQGLMLERSWTPPEAPDTFVYLLKWRSCVDFDQAWDAFARDPRWLEVKRRSEAQGPLIARQESMMLGTSTGEMR</sequence>
<dbReference type="InterPro" id="IPR001763">
    <property type="entry name" value="Rhodanese-like_dom"/>
</dbReference>
<dbReference type="SUPFAM" id="SSF54909">
    <property type="entry name" value="Dimeric alpha+beta barrel"/>
    <property type="match status" value="1"/>
</dbReference>
<evidence type="ECO:0000313" key="4">
    <source>
        <dbReference type="EMBL" id="GAA0511904.1"/>
    </source>
</evidence>
<dbReference type="InterPro" id="IPR011008">
    <property type="entry name" value="Dimeric_a/b-barrel"/>
</dbReference>
<dbReference type="EMBL" id="BAAAEN010000011">
    <property type="protein sequence ID" value="GAA0511904.1"/>
    <property type="molecule type" value="Genomic_DNA"/>
</dbReference>
<organism evidence="4 5">
    <name type="scientific">Pigmentiphaga daeguensis</name>
    <dbReference type="NCBI Taxonomy" id="414049"/>
    <lineage>
        <taxon>Bacteria</taxon>
        <taxon>Pseudomonadati</taxon>
        <taxon>Pseudomonadota</taxon>
        <taxon>Betaproteobacteria</taxon>
        <taxon>Burkholderiales</taxon>
        <taxon>Alcaligenaceae</taxon>
        <taxon>Pigmentiphaga</taxon>
    </lineage>
</organism>
<proteinExistence type="predicted"/>
<dbReference type="InterPro" id="IPR001307">
    <property type="entry name" value="Thiosulphate_STrfase_CS"/>
</dbReference>
<feature type="domain" description="Rhodanese" evidence="3">
    <location>
        <begin position="174"/>
        <end position="291"/>
    </location>
</feature>
<dbReference type="PANTHER" id="PTHR11364">
    <property type="entry name" value="THIOSULFATE SULFERTANSFERASE"/>
    <property type="match status" value="1"/>
</dbReference>
<reference evidence="4 5" key="1">
    <citation type="journal article" date="2019" name="Int. J. Syst. Evol. Microbiol.">
        <title>The Global Catalogue of Microorganisms (GCM) 10K type strain sequencing project: providing services to taxonomists for standard genome sequencing and annotation.</title>
        <authorList>
            <consortium name="The Broad Institute Genomics Platform"/>
            <consortium name="The Broad Institute Genome Sequencing Center for Infectious Disease"/>
            <person name="Wu L."/>
            <person name="Ma J."/>
        </authorList>
    </citation>
    <scope>NUCLEOTIDE SEQUENCE [LARGE SCALE GENOMIC DNA]</scope>
    <source>
        <strain evidence="4 5">JCM 14330</strain>
    </source>
</reference>
<dbReference type="PROSITE" id="PS50206">
    <property type="entry name" value="RHODANESE_3"/>
    <property type="match status" value="2"/>
</dbReference>
<accession>A0ABN1C544</accession>
<protein>
    <recommendedName>
        <fullName evidence="3">Rhodanese domain-containing protein</fullName>
    </recommendedName>
</protein>
<dbReference type="Gene3D" id="3.40.250.10">
    <property type="entry name" value="Rhodanese-like domain"/>
    <property type="match status" value="2"/>
</dbReference>
<evidence type="ECO:0000313" key="5">
    <source>
        <dbReference type="Proteomes" id="UP001501706"/>
    </source>
</evidence>
<name>A0ABN1C544_9BURK</name>
<feature type="domain" description="Rhodanese" evidence="3">
    <location>
        <begin position="26"/>
        <end position="143"/>
    </location>
</feature>
<gene>
    <name evidence="4" type="ORF">GCM10009097_31530</name>
</gene>
<keyword evidence="5" id="KW-1185">Reference proteome</keyword>
<dbReference type="Gene3D" id="3.30.70.100">
    <property type="match status" value="1"/>
</dbReference>